<feature type="region of interest" description="Disordered" evidence="6">
    <location>
        <begin position="35"/>
        <end position="66"/>
    </location>
</feature>
<evidence type="ECO:0000256" key="1">
    <source>
        <dbReference type="ARBA" id="ARBA00006192"/>
    </source>
</evidence>
<feature type="compositionally biased region" description="Low complexity" evidence="6">
    <location>
        <begin position="226"/>
        <end position="245"/>
    </location>
</feature>
<comment type="subunit">
    <text evidence="4">Binds to mitochondrial small subunit 15S rRNA.</text>
</comment>
<dbReference type="Proteomes" id="UP000565441">
    <property type="component" value="Unassembled WGS sequence"/>
</dbReference>
<feature type="compositionally biased region" description="Polar residues" evidence="6">
    <location>
        <begin position="161"/>
        <end position="181"/>
    </location>
</feature>
<feature type="region of interest" description="Disordered" evidence="6">
    <location>
        <begin position="91"/>
        <end position="142"/>
    </location>
</feature>
<dbReference type="InterPro" id="IPR033443">
    <property type="entry name" value="PROP1-like_PPR_dom"/>
</dbReference>
<dbReference type="PANTHER" id="PTHR47447">
    <property type="entry name" value="OS03G0856100 PROTEIN"/>
    <property type="match status" value="1"/>
</dbReference>
<gene>
    <name evidence="8" type="ORF">D9615_000011</name>
</gene>
<dbReference type="Pfam" id="PF01535">
    <property type="entry name" value="PPR"/>
    <property type="match status" value="5"/>
</dbReference>
<comment type="caution">
    <text evidence="8">The sequence shown here is derived from an EMBL/GenBank/DDBJ whole genome shotgun (WGS) entry which is preliminary data.</text>
</comment>
<dbReference type="OrthoDB" id="411857at2759"/>
<evidence type="ECO:0000256" key="5">
    <source>
        <dbReference type="PROSITE-ProRule" id="PRU00708"/>
    </source>
</evidence>
<evidence type="ECO:0000313" key="9">
    <source>
        <dbReference type="Proteomes" id="UP000565441"/>
    </source>
</evidence>
<dbReference type="PANTHER" id="PTHR47447:SF17">
    <property type="entry name" value="OS12G0638900 PROTEIN"/>
    <property type="match status" value="1"/>
</dbReference>
<organism evidence="8 9">
    <name type="scientific">Tricholomella constricta</name>
    <dbReference type="NCBI Taxonomy" id="117010"/>
    <lineage>
        <taxon>Eukaryota</taxon>
        <taxon>Fungi</taxon>
        <taxon>Dikarya</taxon>
        <taxon>Basidiomycota</taxon>
        <taxon>Agaricomycotina</taxon>
        <taxon>Agaricomycetes</taxon>
        <taxon>Agaricomycetidae</taxon>
        <taxon>Agaricales</taxon>
        <taxon>Tricholomatineae</taxon>
        <taxon>Lyophyllaceae</taxon>
        <taxon>Tricholomella</taxon>
    </lineage>
</organism>
<dbReference type="Pfam" id="PF17177">
    <property type="entry name" value="PPR_long"/>
    <property type="match status" value="1"/>
</dbReference>
<feature type="repeat" description="PPR" evidence="5">
    <location>
        <begin position="1116"/>
        <end position="1151"/>
    </location>
</feature>
<feature type="repeat" description="PPR" evidence="5">
    <location>
        <begin position="1081"/>
        <end position="1115"/>
    </location>
</feature>
<protein>
    <recommendedName>
        <fullName evidence="7">PROP1-like PPR domain-containing protein</fullName>
    </recommendedName>
</protein>
<feature type="compositionally biased region" description="Polar residues" evidence="6">
    <location>
        <begin position="251"/>
        <end position="264"/>
    </location>
</feature>
<feature type="repeat" description="PPR" evidence="5">
    <location>
        <begin position="505"/>
        <end position="535"/>
    </location>
</feature>
<dbReference type="Gene3D" id="1.25.40.10">
    <property type="entry name" value="Tetratricopeptide repeat domain"/>
    <property type="match status" value="4"/>
</dbReference>
<keyword evidence="9" id="KW-1185">Reference proteome</keyword>
<sequence length="1412" mass="156487">MLPKVATHILHTTTRAAASIQHQTYTIRNVLQFQSSPGPSSTTGHLAPWNNTGSSHWGNNGPGPGGAKYHTGSRYHNAYAGAGRAVTQANTTLSSSDGSFGQTEEQEDTPTRRPAINTTKRTRIRSHSLSIPNQGRSERGEKLGVLKTVQLHTRSRHVFAPQNSTLSSQPSAALESTTLESSPRPVLVRRNSTSAPLPSSDTFDPSIPAPSPKVLSRRNSTAASRPPSAAGVKSPPPSKSSTVPDPLDPASPQTTIPPQVTSKQLSEDTIRLNLARDSSDHAQAAEAVRHFLQATKNPSVREFNAALEALQATRRPGEPLHLILETYNDMLRHSLLPNATTYITLIDALTNRDIEVQRSIHTLETRLKHRKLTGRSELATDDADKKRIELLRSENNFQSAMSLFEAILSINGNRRCLPYTYTNLLRSCAVHGSIDGAIHVFAHIEKRASDFRPTPSVYEYMIQAYTNAGQLKGAEEVFTEYRQAIQRAELHINWSKDTVDSNRGNLVIWNQMIETYFRFNMPDKAVDLVDQMLRAEPDTTSLIADPPPVGTSTFTTVLSGFCQTGDVATALTWFDRLLQQNRTSEDPFETTGVAMKPDAVAWSVMLDALAVKGMVHDLNRLFVIRLQDPPKRIRNTERMVVFAANMANLDNMNEEQLSWALDFLRGHVMATSFISGAERVSLAKEIIDALLQRKMYERAVTVLSEYIASWMDKISEYDTNGMALVPAIHTIQSLQLEFTTKLYDATQGNVPYSVVLQLARIADNVRIMQQEEYIPFFLQSYATSRTAGTLPIERMTQRDWELLTYAAVEVQAAASSDRPLHTTVPEYAFEGLVSLLGDLSKYNVAFNELNPLLIRRTVDLVVQQCGREETKQLFQTLGPAFQSVLTDPNQPAFALQQAIEESASEASQDSGYASAEFNSESKLRIDPYLTKTIHAEFKALHNPGFCALSAFAKFRGGVENGRAPSPGTIGLLIQGLGRASRMEEVHYAYTVAQSVLASLEMNKGWQADAWFMIEDSMIIALAHHGDVEGAHVHRMRILKQGGSPTADAYGALIYHVKDTTDDTSNAMALFQESQQQRVVPNQYLYNNIISKLAKARKADYALELFQQMKATHVAPSSVTYGAVIGACARVGDVHSAEMLFSEMVQARNFKPRIPPYNTMMQMYTTTKPDRERALHFYNELRNANIPPTAYTYKLLMDAYGAIEPVDVESMEQVFKALQEDRTVKIQGNHFASLINAYGCVKKDLDKAIEVFNSISTFPGAQPVDSLVFEAMINALVAHRRTDLIPEYIAKMDVAGVKMTAYISNFLIKGYAMVGDIEHARSIFESLEDPSEGMAAPNNHAPHEPSSVPVVVDQSAPVYREPSTWEAMIRAELGSGNREGALELLERLKARQYPEAVYNRISGILVDHSQVLP</sequence>
<feature type="compositionally biased region" description="Polar residues" evidence="6">
    <location>
        <begin position="35"/>
        <end position="58"/>
    </location>
</feature>
<dbReference type="InterPro" id="IPR011990">
    <property type="entry name" value="TPR-like_helical_dom_sf"/>
</dbReference>
<dbReference type="NCBIfam" id="TIGR00756">
    <property type="entry name" value="PPR"/>
    <property type="match status" value="4"/>
</dbReference>
<evidence type="ECO:0000256" key="6">
    <source>
        <dbReference type="SAM" id="MobiDB-lite"/>
    </source>
</evidence>
<dbReference type="PROSITE" id="PS51375">
    <property type="entry name" value="PPR"/>
    <property type="match status" value="4"/>
</dbReference>
<feature type="region of interest" description="Disordered" evidence="6">
    <location>
        <begin position="1328"/>
        <end position="1347"/>
    </location>
</feature>
<comment type="similarity">
    <text evidence="1">Belongs to the CCM1 family.</text>
</comment>
<evidence type="ECO:0000259" key="7">
    <source>
        <dbReference type="Pfam" id="PF17177"/>
    </source>
</evidence>
<feature type="region of interest" description="Disordered" evidence="6">
    <location>
        <begin position="154"/>
        <end position="266"/>
    </location>
</feature>
<name>A0A8H5MC21_9AGAR</name>
<dbReference type="EMBL" id="JAACJP010000001">
    <property type="protein sequence ID" value="KAF5388146.1"/>
    <property type="molecule type" value="Genomic_DNA"/>
</dbReference>
<proteinExistence type="inferred from homology"/>
<keyword evidence="2" id="KW-0677">Repeat</keyword>
<feature type="repeat" description="PPR" evidence="5">
    <location>
        <begin position="550"/>
        <end position="584"/>
    </location>
</feature>
<evidence type="ECO:0000313" key="8">
    <source>
        <dbReference type="EMBL" id="KAF5388146.1"/>
    </source>
</evidence>
<dbReference type="SUPFAM" id="SSF48452">
    <property type="entry name" value="TPR-like"/>
    <property type="match status" value="1"/>
</dbReference>
<feature type="compositionally biased region" description="Polar residues" evidence="6">
    <location>
        <begin position="91"/>
        <end position="103"/>
    </location>
</feature>
<evidence type="ECO:0000256" key="3">
    <source>
        <dbReference type="ARBA" id="ARBA00044493"/>
    </source>
</evidence>
<feature type="compositionally biased region" description="Polar residues" evidence="6">
    <location>
        <begin position="190"/>
        <end position="203"/>
    </location>
</feature>
<feature type="domain" description="PROP1-like PPR" evidence="7">
    <location>
        <begin position="1060"/>
        <end position="1196"/>
    </location>
</feature>
<dbReference type="InterPro" id="IPR002885">
    <property type="entry name" value="PPR_rpt"/>
</dbReference>
<comment type="function">
    <text evidence="3">Regulates mitochondrial small subunit maturation by controlling 15S rRNA 5'-end processing. Localizes to the 5' precursor of the 15S rRNA in a position that is subsequently occupied by mS47 in the mature yeast mtSSU. Uses structure and sequence-specific RNA recognition, binding to a single-stranded region of the precursor and specifically recognizing bases -6 to -1. The exchange of Ccm1 for mS47 is coupled to the irreversible removal of precursor rRNA that is accompanied by conformational changes of the mitoribosomal proteins uS5m and mS26. These conformational changes signal completion of 5'-end rRNA processing through protection of the mature 5'-end of the 15S rRNA and stabilization of mS47. The removal of the 5' precursor together with the dissociation of Ccm1 may be catalyzed by the 5'-3' exoribonuclease Pet127. Involved in the specific removal of group I introns in mitochondrial encoded transcripts.</text>
</comment>
<evidence type="ECO:0000256" key="4">
    <source>
        <dbReference type="ARBA" id="ARBA00044511"/>
    </source>
</evidence>
<accession>A0A8H5MC21</accession>
<reference evidence="8 9" key="1">
    <citation type="journal article" date="2020" name="ISME J.">
        <title>Uncovering the hidden diversity of litter-decomposition mechanisms in mushroom-forming fungi.</title>
        <authorList>
            <person name="Floudas D."/>
            <person name="Bentzer J."/>
            <person name="Ahren D."/>
            <person name="Johansson T."/>
            <person name="Persson P."/>
            <person name="Tunlid A."/>
        </authorList>
    </citation>
    <scope>NUCLEOTIDE SEQUENCE [LARGE SCALE GENOMIC DNA]</scope>
    <source>
        <strain evidence="8 9">CBS 661.87</strain>
    </source>
</reference>
<evidence type="ECO:0000256" key="2">
    <source>
        <dbReference type="ARBA" id="ARBA00022737"/>
    </source>
</evidence>